<evidence type="ECO:0000256" key="2">
    <source>
        <dbReference type="ARBA" id="ARBA00022679"/>
    </source>
</evidence>
<comment type="caution">
    <text evidence="3">Lacks conserved residue(s) required for the propagation of feature annotation.</text>
</comment>
<dbReference type="Pfam" id="PF01048">
    <property type="entry name" value="PNP_UDP_1"/>
    <property type="match status" value="1"/>
</dbReference>
<dbReference type="Gene3D" id="3.40.50.1580">
    <property type="entry name" value="Nucleoside phosphorylase domain"/>
    <property type="match status" value="1"/>
</dbReference>
<dbReference type="EMBL" id="VWXX01000005">
    <property type="protein sequence ID" value="KAA6186246.1"/>
    <property type="molecule type" value="Genomic_DNA"/>
</dbReference>
<feature type="site" description="Important for substrate specificity" evidence="3">
    <location>
        <position position="167"/>
    </location>
</feature>
<protein>
    <recommendedName>
        <fullName evidence="3">Probable S-methyl-5'-thioinosine phosphorylase</fullName>
        <ecNumber evidence="3">2.4.2.44</ecNumber>
    </recommendedName>
    <alternativeName>
        <fullName evidence="3">5'-methylthioinosine phosphorylase</fullName>
        <shortName evidence="3">MTI phosphorylase</shortName>
        <shortName evidence="3">MTIP</shortName>
    </alternativeName>
</protein>
<dbReference type="InterPro" id="IPR000845">
    <property type="entry name" value="Nucleoside_phosphorylase_d"/>
</dbReference>
<accession>A0A5M8FQS7</accession>
<dbReference type="Proteomes" id="UP000322981">
    <property type="component" value="Unassembled WGS sequence"/>
</dbReference>
<comment type="miscellaneous">
    <text evidence="3">Although this enzyme belongs to the family of MTA phosphorylases based on sequence homology, it has been shown that conserved amino acid substitutions in the substrate binding pocket convert the substrate specificity of this enzyme from 6-aminopurines to 6-oxopurines.</text>
</comment>
<organism evidence="5 6">
    <name type="scientific">Thiohalocapsa marina</name>
    <dbReference type="NCBI Taxonomy" id="424902"/>
    <lineage>
        <taxon>Bacteria</taxon>
        <taxon>Pseudomonadati</taxon>
        <taxon>Pseudomonadota</taxon>
        <taxon>Gammaproteobacteria</taxon>
        <taxon>Chromatiales</taxon>
        <taxon>Chromatiaceae</taxon>
        <taxon>Thiohalocapsa</taxon>
    </lineage>
</organism>
<sequence>MGRLAIIGGSGFASMPELEIIEEQHAQTPWGAPSAPLMKGRLGGAEVLFLPRHGQGHSLPPHRVNYRANIQALHDAGADLIVGLGAVGGITPSYGPLTICVPQHIIDYTHGREASFHGDSGTEVVHVDFSWPYDAGLRQALLQAAGATSISVVDGGTYAVTQGPRLETAAEIRRLERDGCDIVGMTAMPEAVLARELGIRYATLAFVVNWAAGKSDSEIGMDEIVANIAHCGEDVMRLLATVAASPPAIS</sequence>
<dbReference type="InterPro" id="IPR035994">
    <property type="entry name" value="Nucleoside_phosphorylase_sf"/>
</dbReference>
<comment type="pathway">
    <text evidence="3">Purine metabolism; purine nucleoside salvage.</text>
</comment>
<comment type="caution">
    <text evidence="5">The sequence shown here is derived from an EMBL/GenBank/DDBJ whole genome shotgun (WGS) entry which is preliminary data.</text>
</comment>
<dbReference type="GO" id="GO:0006166">
    <property type="term" value="P:purine ribonucleoside salvage"/>
    <property type="evidence" value="ECO:0007669"/>
    <property type="project" value="UniProtKB-UniRule"/>
</dbReference>
<evidence type="ECO:0000259" key="4">
    <source>
        <dbReference type="Pfam" id="PF01048"/>
    </source>
</evidence>
<evidence type="ECO:0000313" key="6">
    <source>
        <dbReference type="Proteomes" id="UP000322981"/>
    </source>
</evidence>
<feature type="binding site" evidence="3">
    <location>
        <position position="185"/>
    </location>
    <ligand>
        <name>substrate</name>
    </ligand>
</feature>
<dbReference type="GO" id="GO:0005829">
    <property type="term" value="C:cytosol"/>
    <property type="evidence" value="ECO:0007669"/>
    <property type="project" value="TreeGrafter"/>
</dbReference>
<keyword evidence="6" id="KW-1185">Reference proteome</keyword>
<dbReference type="RefSeq" id="WP_150091206.1">
    <property type="nucleotide sequence ID" value="NZ_JBFUOH010000031.1"/>
</dbReference>
<comment type="subunit">
    <text evidence="3">Homotrimer.</text>
</comment>
<comment type="function">
    <text evidence="3">Catalyzes the reversible phosphorylation of S-methyl-5'-thioinosine (MTI) to hypoxanthine and 5-methylthioribose-1-phosphate. Involved in the breakdown of S-methyl-5'-thioadenosine (MTA), a major by-product of polyamine biosynthesis. Catabolism of (MTA) occurs via deamination to MTI and phosphorolysis to hypoxanthine.</text>
</comment>
<comment type="similarity">
    <text evidence="3">Belongs to the PNP/MTAP phosphorylase family. MTAP subfamily.</text>
</comment>
<dbReference type="EC" id="2.4.2.44" evidence="3"/>
<dbReference type="AlphaFoldDB" id="A0A5M8FQS7"/>
<dbReference type="UniPathway" id="UPA00606"/>
<dbReference type="GO" id="GO:0019509">
    <property type="term" value="P:L-methionine salvage from methylthioadenosine"/>
    <property type="evidence" value="ECO:0007669"/>
    <property type="project" value="TreeGrafter"/>
</dbReference>
<keyword evidence="2 3" id="KW-0808">Transferase</keyword>
<dbReference type="PANTHER" id="PTHR42679:SF2">
    <property type="entry name" value="S-METHYL-5'-THIOADENOSINE PHOSPHORYLASE"/>
    <property type="match status" value="1"/>
</dbReference>
<dbReference type="PANTHER" id="PTHR42679">
    <property type="entry name" value="S-METHYL-5'-THIOADENOSINE PHOSPHORYLASE"/>
    <property type="match status" value="1"/>
</dbReference>
<dbReference type="InterPro" id="IPR010044">
    <property type="entry name" value="MTAP"/>
</dbReference>
<keyword evidence="3" id="KW-0660">Purine salvage</keyword>
<feature type="site" description="Important for substrate specificity" evidence="3">
    <location>
        <position position="221"/>
    </location>
</feature>
<feature type="binding site" evidence="3">
    <location>
        <begin position="209"/>
        <end position="211"/>
    </location>
    <ligand>
        <name>substrate</name>
    </ligand>
</feature>
<feature type="domain" description="Nucleoside phosphorylase" evidence="4">
    <location>
        <begin position="3"/>
        <end position="242"/>
    </location>
</feature>
<evidence type="ECO:0000256" key="3">
    <source>
        <dbReference type="HAMAP-Rule" id="MF_01963"/>
    </source>
</evidence>
<feature type="binding site" evidence="3">
    <location>
        <position position="186"/>
    </location>
    <ligand>
        <name>phosphate</name>
        <dbReference type="ChEBI" id="CHEBI:43474"/>
    </ligand>
</feature>
<evidence type="ECO:0000256" key="1">
    <source>
        <dbReference type="ARBA" id="ARBA00022676"/>
    </source>
</evidence>
<keyword evidence="1 3" id="KW-0328">Glycosyltransferase</keyword>
<dbReference type="HAMAP" id="MF_01963">
    <property type="entry name" value="MTAP"/>
    <property type="match status" value="1"/>
</dbReference>
<reference evidence="5 6" key="1">
    <citation type="submission" date="2019-09" db="EMBL/GenBank/DDBJ databases">
        <title>Whole-genome sequence of the purple sulfur bacterium Thiohalocapsa marina DSM 19078.</title>
        <authorList>
            <person name="Kyndt J.A."/>
            <person name="Meyer T.E."/>
        </authorList>
    </citation>
    <scope>NUCLEOTIDE SEQUENCE [LARGE SCALE GENOMIC DNA]</scope>
    <source>
        <strain evidence="5 6">DSM 19078</strain>
    </source>
</reference>
<evidence type="ECO:0000313" key="5">
    <source>
        <dbReference type="EMBL" id="KAA6186246.1"/>
    </source>
</evidence>
<name>A0A5M8FQS7_9GAMM</name>
<dbReference type="CDD" id="cd09010">
    <property type="entry name" value="MTAP_SsMTAPII_like_MTIP"/>
    <property type="match status" value="1"/>
</dbReference>
<dbReference type="GO" id="GO:0017061">
    <property type="term" value="F:S-methyl-5-thioadenosine phosphorylase activity"/>
    <property type="evidence" value="ECO:0007669"/>
    <property type="project" value="InterPro"/>
</dbReference>
<dbReference type="SUPFAM" id="SSF53167">
    <property type="entry name" value="Purine and uridine phosphorylases"/>
    <property type="match status" value="1"/>
</dbReference>
<gene>
    <name evidence="5" type="ORF">F2Q65_05445</name>
</gene>
<feature type="binding site" evidence="3">
    <location>
        <position position="10"/>
    </location>
    <ligand>
        <name>phosphate</name>
        <dbReference type="ChEBI" id="CHEBI:43474"/>
    </ligand>
</feature>
<dbReference type="NCBIfam" id="NF006599">
    <property type="entry name" value="PRK09136.1"/>
    <property type="match status" value="1"/>
</dbReference>
<feature type="binding site" evidence="3">
    <location>
        <begin position="52"/>
        <end position="53"/>
    </location>
    <ligand>
        <name>phosphate</name>
        <dbReference type="ChEBI" id="CHEBI:43474"/>
    </ligand>
</feature>
<dbReference type="OrthoDB" id="1523230at2"/>
<proteinExistence type="inferred from homology"/>
<comment type="catalytic activity">
    <reaction evidence="3">
        <text>S-methyl-5'-thioinosine + phosphate = 5-(methylsulfanyl)-alpha-D-ribose 1-phosphate + hypoxanthine</text>
        <dbReference type="Rhea" id="RHEA:30643"/>
        <dbReference type="ChEBI" id="CHEBI:17368"/>
        <dbReference type="ChEBI" id="CHEBI:43474"/>
        <dbReference type="ChEBI" id="CHEBI:48595"/>
        <dbReference type="ChEBI" id="CHEBI:58533"/>
        <dbReference type="EC" id="2.4.2.44"/>
    </reaction>
</comment>